<keyword evidence="3" id="KW-1185">Reference proteome</keyword>
<accession>A0ABT9REW9</accession>
<reference evidence="2 3" key="1">
    <citation type="submission" date="2023-07" db="EMBL/GenBank/DDBJ databases">
        <title>Sequencing the genomes of 1000 actinobacteria strains.</title>
        <authorList>
            <person name="Klenk H.-P."/>
        </authorList>
    </citation>
    <scope>NUCLEOTIDE SEQUENCE [LARGE SCALE GENOMIC DNA]</scope>
    <source>
        <strain evidence="2 3">DSM 44109</strain>
    </source>
</reference>
<dbReference type="EMBL" id="JAUSRB010000002">
    <property type="protein sequence ID" value="MDP9867811.1"/>
    <property type="molecule type" value="Genomic_DNA"/>
</dbReference>
<dbReference type="Proteomes" id="UP001230426">
    <property type="component" value="Unassembled WGS sequence"/>
</dbReference>
<evidence type="ECO:0000256" key="1">
    <source>
        <dbReference type="SAM" id="MobiDB-lite"/>
    </source>
</evidence>
<sequence>MSHMPDNGTERLPDPRVAFADTTAADTGEVSARVGTADRIAVAAGADDHLPPLADQAIDDRPLAQRFTEPEE</sequence>
<proteinExistence type="predicted"/>
<organism evidence="2 3">
    <name type="scientific">Streptosporangium brasiliense</name>
    <dbReference type="NCBI Taxonomy" id="47480"/>
    <lineage>
        <taxon>Bacteria</taxon>
        <taxon>Bacillati</taxon>
        <taxon>Actinomycetota</taxon>
        <taxon>Actinomycetes</taxon>
        <taxon>Streptosporangiales</taxon>
        <taxon>Streptosporangiaceae</taxon>
        <taxon>Streptosporangium</taxon>
    </lineage>
</organism>
<evidence type="ECO:0000313" key="2">
    <source>
        <dbReference type="EMBL" id="MDP9867811.1"/>
    </source>
</evidence>
<comment type="caution">
    <text evidence="2">The sequence shown here is derived from an EMBL/GenBank/DDBJ whole genome shotgun (WGS) entry which is preliminary data.</text>
</comment>
<name>A0ABT9REW9_9ACTN</name>
<feature type="region of interest" description="Disordered" evidence="1">
    <location>
        <begin position="46"/>
        <end position="72"/>
    </location>
</feature>
<dbReference type="RefSeq" id="WP_306869862.1">
    <property type="nucleotide sequence ID" value="NZ_JAUSRB010000002.1"/>
</dbReference>
<protein>
    <submittedName>
        <fullName evidence="2">Uncharacterized protein</fullName>
    </submittedName>
</protein>
<gene>
    <name evidence="2" type="ORF">J2S55_007077</name>
</gene>
<evidence type="ECO:0000313" key="3">
    <source>
        <dbReference type="Proteomes" id="UP001230426"/>
    </source>
</evidence>